<dbReference type="AlphaFoldDB" id="A0A0D2ITL6"/>
<dbReference type="PANTHER" id="PTHR24092">
    <property type="entry name" value="PROBABLE PHOSPHOLIPID-TRANSPORTING ATPASE"/>
    <property type="match status" value="1"/>
</dbReference>
<protein>
    <submittedName>
        <fullName evidence="1">Phospholipid-translocating ATPase</fullName>
        <ecNumber evidence="1">3.6.3.1</ecNumber>
    </submittedName>
</protein>
<keyword evidence="2" id="KW-1185">Reference proteome</keyword>
<proteinExistence type="predicted"/>
<dbReference type="KEGG" id="mng:MNEG_16597"/>
<dbReference type="Gene3D" id="2.70.150.10">
    <property type="entry name" value="Calcium-transporting ATPase, cytoplasmic transduction domain A"/>
    <property type="match status" value="1"/>
</dbReference>
<accession>A0A0D2ITL6</accession>
<evidence type="ECO:0000313" key="1">
    <source>
        <dbReference type="EMBL" id="KIY91367.1"/>
    </source>
</evidence>
<dbReference type="GO" id="GO:0016787">
    <property type="term" value="F:hydrolase activity"/>
    <property type="evidence" value="ECO:0007669"/>
    <property type="project" value="UniProtKB-KW"/>
</dbReference>
<dbReference type="PANTHER" id="PTHR24092:SF150">
    <property type="entry name" value="PHOSPHOLIPID-TRANSPORTING ATPASE"/>
    <property type="match status" value="1"/>
</dbReference>
<dbReference type="SUPFAM" id="SSF81653">
    <property type="entry name" value="Calcium ATPase, transduction domain A"/>
    <property type="match status" value="1"/>
</dbReference>
<name>A0A0D2ITL6_9CHLO</name>
<keyword evidence="1" id="KW-0378">Hydrolase</keyword>
<dbReference type="EC" id="3.6.3.1" evidence="1"/>
<dbReference type="GO" id="GO:0045332">
    <property type="term" value="P:phospholipid translocation"/>
    <property type="evidence" value="ECO:0007669"/>
    <property type="project" value="TreeGrafter"/>
</dbReference>
<evidence type="ECO:0000313" key="2">
    <source>
        <dbReference type="Proteomes" id="UP000054498"/>
    </source>
</evidence>
<sequence>MENQVFDSSEKRFVTRTWRDVRVGDVITDEYFPADLLFLSAENEDGLCYIETMQLDGETNLKIKKALDETKHLTRDSLGEFEATVRCEPPNSRLYHFTGNLEMASAAAGEAAVVPVPPAGVLLRGCSLRNTAK</sequence>
<dbReference type="Proteomes" id="UP000054498">
    <property type="component" value="Unassembled WGS sequence"/>
</dbReference>
<dbReference type="STRING" id="145388.A0A0D2ITL6"/>
<dbReference type="InterPro" id="IPR008250">
    <property type="entry name" value="ATPase_P-typ_transduc_dom_A_sf"/>
</dbReference>
<organism evidence="1 2">
    <name type="scientific">Monoraphidium neglectum</name>
    <dbReference type="NCBI Taxonomy" id="145388"/>
    <lineage>
        <taxon>Eukaryota</taxon>
        <taxon>Viridiplantae</taxon>
        <taxon>Chlorophyta</taxon>
        <taxon>core chlorophytes</taxon>
        <taxon>Chlorophyceae</taxon>
        <taxon>CS clade</taxon>
        <taxon>Sphaeropleales</taxon>
        <taxon>Selenastraceae</taxon>
        <taxon>Monoraphidium</taxon>
    </lineage>
</organism>
<dbReference type="RefSeq" id="XP_013890387.1">
    <property type="nucleotide sequence ID" value="XM_014034933.1"/>
</dbReference>
<dbReference type="GO" id="GO:0005886">
    <property type="term" value="C:plasma membrane"/>
    <property type="evidence" value="ECO:0007669"/>
    <property type="project" value="TreeGrafter"/>
</dbReference>
<dbReference type="GO" id="GO:0140326">
    <property type="term" value="F:ATPase-coupled intramembrane lipid transporter activity"/>
    <property type="evidence" value="ECO:0007669"/>
    <property type="project" value="TreeGrafter"/>
</dbReference>
<dbReference type="EMBL" id="KK106766">
    <property type="protein sequence ID" value="KIY91367.1"/>
    <property type="molecule type" value="Genomic_DNA"/>
</dbReference>
<gene>
    <name evidence="1" type="ORF">MNEG_16597</name>
</gene>
<reference evidence="1 2" key="1">
    <citation type="journal article" date="2013" name="BMC Genomics">
        <title>Reconstruction of the lipid metabolism for the microalga Monoraphidium neglectum from its genome sequence reveals characteristics suitable for biofuel production.</title>
        <authorList>
            <person name="Bogen C."/>
            <person name="Al-Dilaimi A."/>
            <person name="Albersmeier A."/>
            <person name="Wichmann J."/>
            <person name="Grundmann M."/>
            <person name="Rupp O."/>
            <person name="Lauersen K.J."/>
            <person name="Blifernez-Klassen O."/>
            <person name="Kalinowski J."/>
            <person name="Goesmann A."/>
            <person name="Mussgnug J.H."/>
            <person name="Kruse O."/>
        </authorList>
    </citation>
    <scope>NUCLEOTIDE SEQUENCE [LARGE SCALE GENOMIC DNA]</scope>
    <source>
        <strain evidence="1 2">SAG 48.87</strain>
    </source>
</reference>
<dbReference type="GeneID" id="25734372"/>
<dbReference type="OrthoDB" id="377733at2759"/>